<organism evidence="2 3">
    <name type="scientific">Caerostris extrusa</name>
    <name type="common">Bark spider</name>
    <name type="synonym">Caerostris bankana</name>
    <dbReference type="NCBI Taxonomy" id="172846"/>
    <lineage>
        <taxon>Eukaryota</taxon>
        <taxon>Metazoa</taxon>
        <taxon>Ecdysozoa</taxon>
        <taxon>Arthropoda</taxon>
        <taxon>Chelicerata</taxon>
        <taxon>Arachnida</taxon>
        <taxon>Araneae</taxon>
        <taxon>Araneomorphae</taxon>
        <taxon>Entelegynae</taxon>
        <taxon>Araneoidea</taxon>
        <taxon>Araneidae</taxon>
        <taxon>Caerostris</taxon>
    </lineage>
</organism>
<evidence type="ECO:0000256" key="1">
    <source>
        <dbReference type="SAM" id="MobiDB-lite"/>
    </source>
</evidence>
<keyword evidence="3" id="KW-1185">Reference proteome</keyword>
<feature type="region of interest" description="Disordered" evidence="1">
    <location>
        <begin position="30"/>
        <end position="57"/>
    </location>
</feature>
<accession>A0AAV4SNF4</accession>
<protein>
    <submittedName>
        <fullName evidence="2">Uncharacterized protein</fullName>
    </submittedName>
</protein>
<gene>
    <name evidence="2" type="ORF">CEXT_555601</name>
</gene>
<comment type="caution">
    <text evidence="2">The sequence shown here is derived from an EMBL/GenBank/DDBJ whole genome shotgun (WGS) entry which is preliminary data.</text>
</comment>
<dbReference type="EMBL" id="BPLR01009940">
    <property type="protein sequence ID" value="GIY35625.1"/>
    <property type="molecule type" value="Genomic_DNA"/>
</dbReference>
<proteinExistence type="predicted"/>
<evidence type="ECO:0000313" key="3">
    <source>
        <dbReference type="Proteomes" id="UP001054945"/>
    </source>
</evidence>
<dbReference type="Proteomes" id="UP001054945">
    <property type="component" value="Unassembled WGS sequence"/>
</dbReference>
<dbReference type="AlphaFoldDB" id="A0AAV4SNF4"/>
<feature type="compositionally biased region" description="Basic residues" evidence="1">
    <location>
        <begin position="43"/>
        <end position="55"/>
    </location>
</feature>
<reference evidence="2 3" key="1">
    <citation type="submission" date="2021-06" db="EMBL/GenBank/DDBJ databases">
        <title>Caerostris extrusa draft genome.</title>
        <authorList>
            <person name="Kono N."/>
            <person name="Arakawa K."/>
        </authorList>
    </citation>
    <scope>NUCLEOTIDE SEQUENCE [LARGE SCALE GENOMIC DNA]</scope>
</reference>
<sequence>MLSNAIEDIIETLITKVVEKTDNSIPDKIQAIKSDNSPSDKKVHVKRKRNIKSRAKSNSWETENKKIFLNDVNEIELEQRSPQNGNNVNISTSKPEQVQKIFPIFNNSITEKCMATSYLQVEDRNINKPTENGPQHLNGIEEDKWLFLGNSSNNVSSDKNKQTKPSAPILSIRSRNKCKLIEINDISSENISHTRITLLTNKETNSLFRKRIRFIG</sequence>
<name>A0AAV4SNF4_CAEEX</name>
<evidence type="ECO:0000313" key="2">
    <source>
        <dbReference type="EMBL" id="GIY35625.1"/>
    </source>
</evidence>